<name>V2US74_9GAMM</name>
<dbReference type="PATRIC" id="fig|1392540.3.peg.1678"/>
<reference evidence="4 5" key="1">
    <citation type="submission" date="2013-10" db="EMBL/GenBank/DDBJ databases">
        <title>The Genome Sequence of Acinetobacter nectaris CIP 110549.</title>
        <authorList>
            <consortium name="The Broad Institute Genomics Platform"/>
            <consortium name="The Broad Institute Genome Sequencing Center for Infectious Disease"/>
            <person name="Cerqueira G."/>
            <person name="Feldgarden M."/>
            <person name="Courvalin P."/>
            <person name="Grillot-Courvalin C."/>
            <person name="Clermont D."/>
            <person name="Rocha E."/>
            <person name="Yoon E.-J."/>
            <person name="Nemec A."/>
            <person name="Young S.K."/>
            <person name="Zeng Q."/>
            <person name="Gargeya S."/>
            <person name="Fitzgerald M."/>
            <person name="Abouelleil A."/>
            <person name="Alvarado L."/>
            <person name="Berlin A.M."/>
            <person name="Chapman S.B."/>
            <person name="Gainer-Dewar J."/>
            <person name="Goldberg J."/>
            <person name="Gnerre S."/>
            <person name="Griggs A."/>
            <person name="Gujja S."/>
            <person name="Hansen M."/>
            <person name="Howarth C."/>
            <person name="Imamovic A."/>
            <person name="Ireland A."/>
            <person name="Larimer J."/>
            <person name="McCowan C."/>
            <person name="Murphy C."/>
            <person name="Pearson M."/>
            <person name="Poon T.W."/>
            <person name="Priest M."/>
            <person name="Roberts A."/>
            <person name="Saif S."/>
            <person name="Shea T."/>
            <person name="Sykes S."/>
            <person name="Wortman J."/>
            <person name="Nusbaum C."/>
            <person name="Birren B."/>
        </authorList>
    </citation>
    <scope>NUCLEOTIDE SEQUENCE [LARGE SCALE GENOMIC DNA]</scope>
    <source>
        <strain evidence="4 5">CIP 110549</strain>
    </source>
</reference>
<dbReference type="EMBL" id="AYER01000007">
    <property type="protein sequence ID" value="ESK38209.1"/>
    <property type="molecule type" value="Genomic_DNA"/>
</dbReference>
<dbReference type="InterPro" id="IPR001647">
    <property type="entry name" value="HTH_TetR"/>
</dbReference>
<sequence>MSKSALKILDTAEKLFNEQSFTGVGVDLIRDISGCSKTTLYTHFKNKNELIKQVLSVRDTQYRHSLMTYVESHTSEEKVNSILKWHFEWFQSESFKGCMFVRVVGESGKTQDDLIEYARIHKIWLRDYVYQACESLKNYIVIADLVYHILEGLISRFLVEGYDDTVAQQAYRNINTMIASLES</sequence>
<dbReference type="STRING" id="1392540.P256_01740"/>
<evidence type="ECO:0000256" key="1">
    <source>
        <dbReference type="ARBA" id="ARBA00023125"/>
    </source>
</evidence>
<dbReference type="GO" id="GO:0003677">
    <property type="term" value="F:DNA binding"/>
    <property type="evidence" value="ECO:0007669"/>
    <property type="project" value="UniProtKB-UniRule"/>
</dbReference>
<keyword evidence="1 2" id="KW-0238">DNA-binding</keyword>
<proteinExistence type="predicted"/>
<dbReference type="PRINTS" id="PR00455">
    <property type="entry name" value="HTHTETR"/>
</dbReference>
<evidence type="ECO:0000256" key="2">
    <source>
        <dbReference type="PROSITE-ProRule" id="PRU00335"/>
    </source>
</evidence>
<feature type="DNA-binding region" description="H-T-H motif" evidence="2">
    <location>
        <begin position="25"/>
        <end position="44"/>
    </location>
</feature>
<evidence type="ECO:0000259" key="3">
    <source>
        <dbReference type="PROSITE" id="PS50977"/>
    </source>
</evidence>
<dbReference type="InterPro" id="IPR036271">
    <property type="entry name" value="Tet_transcr_reg_TetR-rel_C_sf"/>
</dbReference>
<evidence type="ECO:0000313" key="5">
    <source>
        <dbReference type="Proteomes" id="UP000023785"/>
    </source>
</evidence>
<dbReference type="InterPro" id="IPR050624">
    <property type="entry name" value="HTH-type_Tx_Regulator"/>
</dbReference>
<protein>
    <recommendedName>
        <fullName evidence="3">HTH tetR-type domain-containing protein</fullName>
    </recommendedName>
</protein>
<dbReference type="RefSeq" id="WP_023273372.1">
    <property type="nucleotide sequence ID" value="NZ_KI530734.1"/>
</dbReference>
<feature type="domain" description="HTH tetR-type" evidence="3">
    <location>
        <begin position="2"/>
        <end position="62"/>
    </location>
</feature>
<dbReference type="InterPro" id="IPR009057">
    <property type="entry name" value="Homeodomain-like_sf"/>
</dbReference>
<dbReference type="Proteomes" id="UP000023785">
    <property type="component" value="Unassembled WGS sequence"/>
</dbReference>
<evidence type="ECO:0000313" key="4">
    <source>
        <dbReference type="EMBL" id="ESK38209.1"/>
    </source>
</evidence>
<dbReference type="PANTHER" id="PTHR43479">
    <property type="entry name" value="ACREF/ENVCD OPERON REPRESSOR-RELATED"/>
    <property type="match status" value="1"/>
</dbReference>
<organism evidence="4 5">
    <name type="scientific">Acinetobacter nectaris CIP 110549</name>
    <dbReference type="NCBI Taxonomy" id="1392540"/>
    <lineage>
        <taxon>Bacteria</taxon>
        <taxon>Pseudomonadati</taxon>
        <taxon>Pseudomonadota</taxon>
        <taxon>Gammaproteobacteria</taxon>
        <taxon>Moraxellales</taxon>
        <taxon>Moraxellaceae</taxon>
        <taxon>Acinetobacter</taxon>
    </lineage>
</organism>
<comment type="caution">
    <text evidence="4">The sequence shown here is derived from an EMBL/GenBank/DDBJ whole genome shotgun (WGS) entry which is preliminary data.</text>
</comment>
<dbReference type="AlphaFoldDB" id="V2US74"/>
<dbReference type="PANTHER" id="PTHR43479:SF11">
    <property type="entry name" value="ACREF_ENVCD OPERON REPRESSOR-RELATED"/>
    <property type="match status" value="1"/>
</dbReference>
<dbReference type="Gene3D" id="1.10.357.10">
    <property type="entry name" value="Tetracycline Repressor, domain 2"/>
    <property type="match status" value="1"/>
</dbReference>
<dbReference type="HOGENOM" id="CLU_069356_23_2_6"/>
<gene>
    <name evidence="4" type="ORF">P256_01740</name>
</gene>
<dbReference type="OrthoDB" id="116240at2"/>
<keyword evidence="5" id="KW-1185">Reference proteome</keyword>
<accession>V2US74</accession>
<dbReference type="Pfam" id="PF00440">
    <property type="entry name" value="TetR_N"/>
    <property type="match status" value="1"/>
</dbReference>
<dbReference type="SUPFAM" id="SSF46689">
    <property type="entry name" value="Homeodomain-like"/>
    <property type="match status" value="1"/>
</dbReference>
<dbReference type="SUPFAM" id="SSF48498">
    <property type="entry name" value="Tetracyclin repressor-like, C-terminal domain"/>
    <property type="match status" value="1"/>
</dbReference>
<dbReference type="eggNOG" id="COG1309">
    <property type="taxonomic scope" value="Bacteria"/>
</dbReference>
<dbReference type="PROSITE" id="PS50977">
    <property type="entry name" value="HTH_TETR_2"/>
    <property type="match status" value="1"/>
</dbReference>